<dbReference type="Proteomes" id="UP000002217">
    <property type="component" value="Chromosome"/>
</dbReference>
<organism evidence="1 2">
    <name type="scientific">Desulfofarcimen acetoxidans (strain ATCC 49208 / DSM 771 / KCTC 5769 / VKM B-1644 / 5575)</name>
    <name type="common">Desulfotomaculum acetoxidans</name>
    <dbReference type="NCBI Taxonomy" id="485916"/>
    <lineage>
        <taxon>Bacteria</taxon>
        <taxon>Bacillati</taxon>
        <taxon>Bacillota</taxon>
        <taxon>Clostridia</taxon>
        <taxon>Eubacteriales</taxon>
        <taxon>Peptococcaceae</taxon>
        <taxon>Desulfofarcimen</taxon>
    </lineage>
</organism>
<dbReference type="KEGG" id="dae:Dtox_0956"/>
<gene>
    <name evidence="1" type="ordered locus">Dtox_0956</name>
</gene>
<protein>
    <submittedName>
        <fullName evidence="1">Uncharacterized protein</fullName>
    </submittedName>
</protein>
<dbReference type="OrthoDB" id="1787030at2"/>
<name>C8W378_DESAS</name>
<evidence type="ECO:0000313" key="1">
    <source>
        <dbReference type="EMBL" id="ACV61845.1"/>
    </source>
</evidence>
<sequence>MLHPTNTRIVFAGSEEEARSKYLELGVKPKHQIADLECYKAIDEEDFDINAEMNFIGEISVSPSIMADIRTDPEHAYVLYYMEDSSSPERE</sequence>
<evidence type="ECO:0000313" key="2">
    <source>
        <dbReference type="Proteomes" id="UP000002217"/>
    </source>
</evidence>
<keyword evidence="2" id="KW-1185">Reference proteome</keyword>
<dbReference type="HOGENOM" id="CLU_2507218_0_0_9"/>
<accession>C8W378</accession>
<dbReference type="STRING" id="485916.Dtox_0956"/>
<proteinExistence type="predicted"/>
<dbReference type="AlphaFoldDB" id="C8W378"/>
<dbReference type="RefSeq" id="WP_015756560.1">
    <property type="nucleotide sequence ID" value="NC_013216.1"/>
</dbReference>
<dbReference type="EMBL" id="CP001720">
    <property type="protein sequence ID" value="ACV61845.1"/>
    <property type="molecule type" value="Genomic_DNA"/>
</dbReference>
<reference evidence="1 2" key="1">
    <citation type="journal article" date="2009" name="Stand. Genomic Sci.">
        <title>Complete genome sequence of Desulfotomaculum acetoxidans type strain (5575).</title>
        <authorList>
            <person name="Spring S."/>
            <person name="Lapidus A."/>
            <person name="Schroder M."/>
            <person name="Gleim D."/>
            <person name="Sims D."/>
            <person name="Meincke L."/>
            <person name="Glavina Del Rio T."/>
            <person name="Tice H."/>
            <person name="Copeland A."/>
            <person name="Cheng J.F."/>
            <person name="Lucas S."/>
            <person name="Chen F."/>
            <person name="Nolan M."/>
            <person name="Bruce D."/>
            <person name="Goodwin L."/>
            <person name="Pitluck S."/>
            <person name="Ivanova N."/>
            <person name="Mavromatis K."/>
            <person name="Mikhailova N."/>
            <person name="Pati A."/>
            <person name="Chen A."/>
            <person name="Palaniappan K."/>
            <person name="Land M."/>
            <person name="Hauser L."/>
            <person name="Chang Y.J."/>
            <person name="Jeffries C.D."/>
            <person name="Chain P."/>
            <person name="Saunders E."/>
            <person name="Brettin T."/>
            <person name="Detter J.C."/>
            <person name="Goker M."/>
            <person name="Bristow J."/>
            <person name="Eisen J.A."/>
            <person name="Markowitz V."/>
            <person name="Hugenholtz P."/>
            <person name="Kyrpides N.C."/>
            <person name="Klenk H.P."/>
            <person name="Han C."/>
        </authorList>
    </citation>
    <scope>NUCLEOTIDE SEQUENCE [LARGE SCALE GENOMIC DNA]</scope>
    <source>
        <strain evidence="2">ATCC 49208 / DSM 771 / VKM B-1644</strain>
    </source>
</reference>